<protein>
    <submittedName>
        <fullName evidence="6">Amino acid ABC transporter substrate-binding protein</fullName>
    </submittedName>
</protein>
<feature type="domain" description="Solute-binding protein family 3/N-terminal" evidence="5">
    <location>
        <begin position="93"/>
        <end position="325"/>
    </location>
</feature>
<evidence type="ECO:0000259" key="5">
    <source>
        <dbReference type="SMART" id="SM00062"/>
    </source>
</evidence>
<dbReference type="CDD" id="cd13688">
    <property type="entry name" value="PBP2_GltI_DEBP"/>
    <property type="match status" value="1"/>
</dbReference>
<feature type="transmembrane region" description="Helical" evidence="4">
    <location>
        <begin position="33"/>
        <end position="52"/>
    </location>
</feature>
<evidence type="ECO:0000313" key="7">
    <source>
        <dbReference type="Proteomes" id="UP000252357"/>
    </source>
</evidence>
<dbReference type="GO" id="GO:0030288">
    <property type="term" value="C:outer membrane-bounded periplasmic space"/>
    <property type="evidence" value="ECO:0007669"/>
    <property type="project" value="TreeGrafter"/>
</dbReference>
<keyword evidence="4" id="KW-0472">Membrane</keyword>
<dbReference type="PANTHER" id="PTHR30085:SF2">
    <property type="entry name" value="GLUTAMATE_ASPARTATE IMPORT SOLUTE-BINDING PROTEIN"/>
    <property type="match status" value="1"/>
</dbReference>
<dbReference type="SUPFAM" id="SSF53850">
    <property type="entry name" value="Periplasmic binding protein-like II"/>
    <property type="match status" value="1"/>
</dbReference>
<comment type="similarity">
    <text evidence="1">Belongs to the bacterial solute-binding protein 3 family.</text>
</comment>
<comment type="caution">
    <text evidence="6">The sequence shown here is derived from an EMBL/GenBank/DDBJ whole genome shotgun (WGS) entry which is preliminary data.</text>
</comment>
<accession>A0A368L1N8</accession>
<name>A0A368L1N8_9BURK</name>
<gene>
    <name evidence="6" type="ORF">DU000_08475</name>
</gene>
<sequence length="370" mass="41185">MDCLIYDRRLLRALPSLSGLIRWCGRMSVTLCLLYKLSLISVLLFFCSYAMAQSGRERPAGSAATPTITPPPAGWAEWLETSPTLRRARSTQVLVVGYRESSIPFSFLNAQRQPAGYSIELCQGVVGLLREWLQRPGLTIKFVAVTSATRIPQVASGLVDMECGVTTNTQERQRTVAFSKTIFLAETRLASRRQDNIQQITQLRGQVVVSTVGTTSMRQLSELNQTQQLDMTIIAGRDDTDSFQILDMGRARAYLMDDVLLRSFIRSAKRTDAYVISTQAFSVEPYGIMLNRQDKGFKQAVDAALVTLFASGKQQHIYNKWFMQPIQVGSASGNLAAEPGTDFNLNLPMSPRLQRVIAQPTDSANPHDYE</sequence>
<dbReference type="InterPro" id="IPR051455">
    <property type="entry name" value="Bact_solute-bind_prot3"/>
</dbReference>
<reference evidence="6 7" key="1">
    <citation type="journal article" date="2018" name="Int. J. Syst. Evol. Microbiol.">
        <title>Parvibium lacunae gen. nov., sp. nov., a new member of the family Alcaligenaceae isolated from a freshwater pond.</title>
        <authorList>
            <person name="Chen W.M."/>
            <person name="Xie P.B."/>
            <person name="Hsu M.Y."/>
            <person name="Sheu S.Y."/>
        </authorList>
    </citation>
    <scope>NUCLEOTIDE SEQUENCE [LARGE SCALE GENOMIC DNA]</scope>
    <source>
        <strain evidence="6 7">KMB9</strain>
    </source>
</reference>
<dbReference type="Pfam" id="PF00497">
    <property type="entry name" value="SBP_bac_3"/>
    <property type="match status" value="1"/>
</dbReference>
<dbReference type="PANTHER" id="PTHR30085">
    <property type="entry name" value="AMINO ACID ABC TRANSPORTER PERMEASE"/>
    <property type="match status" value="1"/>
</dbReference>
<keyword evidence="4" id="KW-1133">Transmembrane helix</keyword>
<dbReference type="Gene3D" id="3.40.190.10">
    <property type="entry name" value="Periplasmic binding protein-like II"/>
    <property type="match status" value="2"/>
</dbReference>
<evidence type="ECO:0000256" key="1">
    <source>
        <dbReference type="ARBA" id="ARBA00010333"/>
    </source>
</evidence>
<keyword evidence="2" id="KW-0813">Transport</keyword>
<evidence type="ECO:0000256" key="3">
    <source>
        <dbReference type="ARBA" id="ARBA00022729"/>
    </source>
</evidence>
<dbReference type="InterPro" id="IPR001638">
    <property type="entry name" value="Solute-binding_3/MltF_N"/>
</dbReference>
<dbReference type="EMBL" id="QPGB01000003">
    <property type="protein sequence ID" value="RCS57477.1"/>
    <property type="molecule type" value="Genomic_DNA"/>
</dbReference>
<proteinExistence type="inferred from homology"/>
<keyword evidence="3" id="KW-0732">Signal</keyword>
<dbReference type="AlphaFoldDB" id="A0A368L1N8"/>
<dbReference type="GO" id="GO:0005576">
    <property type="term" value="C:extracellular region"/>
    <property type="evidence" value="ECO:0007669"/>
    <property type="project" value="TreeGrafter"/>
</dbReference>
<organism evidence="6 7">
    <name type="scientific">Parvibium lacunae</name>
    <dbReference type="NCBI Taxonomy" id="1888893"/>
    <lineage>
        <taxon>Bacteria</taxon>
        <taxon>Pseudomonadati</taxon>
        <taxon>Pseudomonadota</taxon>
        <taxon>Betaproteobacteria</taxon>
        <taxon>Burkholderiales</taxon>
        <taxon>Alcaligenaceae</taxon>
        <taxon>Parvibium</taxon>
    </lineage>
</organism>
<dbReference type="Proteomes" id="UP000252357">
    <property type="component" value="Unassembled WGS sequence"/>
</dbReference>
<dbReference type="SMART" id="SM00062">
    <property type="entry name" value="PBPb"/>
    <property type="match status" value="1"/>
</dbReference>
<evidence type="ECO:0000313" key="6">
    <source>
        <dbReference type="EMBL" id="RCS57477.1"/>
    </source>
</evidence>
<evidence type="ECO:0000256" key="4">
    <source>
        <dbReference type="SAM" id="Phobius"/>
    </source>
</evidence>
<keyword evidence="7" id="KW-1185">Reference proteome</keyword>
<dbReference type="GO" id="GO:0006865">
    <property type="term" value="P:amino acid transport"/>
    <property type="evidence" value="ECO:0007669"/>
    <property type="project" value="TreeGrafter"/>
</dbReference>
<keyword evidence="4" id="KW-0812">Transmembrane</keyword>
<evidence type="ECO:0000256" key="2">
    <source>
        <dbReference type="ARBA" id="ARBA00022448"/>
    </source>
</evidence>